<dbReference type="Pfam" id="PF01248">
    <property type="entry name" value="Ribosomal_L7Ae"/>
    <property type="match status" value="1"/>
</dbReference>
<dbReference type="GO" id="GO:0035368">
    <property type="term" value="F:selenocysteine insertion sequence binding"/>
    <property type="evidence" value="ECO:0007669"/>
    <property type="project" value="InterPro"/>
</dbReference>
<sequence length="419" mass="45626">MQAVESMDALFVQLDAAMKQRRFGRAAFLKRCLRSRRNQLRRELQSKQYTTAAEAEADDGDGADSNTRATKVDVICTIAAATAAPAVEASSTYRSFHPSSTWLGMGSHPLSGWVDQRSGRYPKTCSPECIQFVLRNFRDGTSPDRPAGSEDYAYLIPTPPPASVKKADEGSSRTGNPAVVSPPPTPALTRAQRQQKASLYVASYCTNILTDSLDDLCFTLLQGLYKEQRDLKQKQPLQFKARQRYVVGFQEVLKCLKAGRVKLVLLAADVESVDVSEAALRDLSTPQPAATPATALAPTTIKSTRKKAFQSLFEAVTQVQQLCSTTQLSQTAAATPSGPAVHNRMRLSAQAPPLCVTCMSRQRLSYALYAKSSKIACVGVMQAEKNRDAFKAVVAYGRLLARTYANEVPDGPLTDECNA</sequence>
<evidence type="ECO:0000313" key="3">
    <source>
        <dbReference type="EMBL" id="KPI90300.1"/>
    </source>
</evidence>
<dbReference type="GO" id="GO:0003730">
    <property type="term" value="F:mRNA 3'-UTR binding"/>
    <property type="evidence" value="ECO:0007669"/>
    <property type="project" value="TreeGrafter"/>
</dbReference>
<dbReference type="SUPFAM" id="SSF55315">
    <property type="entry name" value="L30e-like"/>
    <property type="match status" value="1"/>
</dbReference>
<evidence type="ECO:0000256" key="1">
    <source>
        <dbReference type="SAM" id="MobiDB-lite"/>
    </source>
</evidence>
<dbReference type="GO" id="GO:1990904">
    <property type="term" value="C:ribonucleoprotein complex"/>
    <property type="evidence" value="ECO:0007669"/>
    <property type="project" value="TreeGrafter"/>
</dbReference>
<dbReference type="GO" id="GO:0005739">
    <property type="term" value="C:mitochondrion"/>
    <property type="evidence" value="ECO:0007669"/>
    <property type="project" value="TreeGrafter"/>
</dbReference>
<dbReference type="EMBL" id="LJSK01000007">
    <property type="protein sequence ID" value="KPI90300.1"/>
    <property type="molecule type" value="Genomic_DNA"/>
</dbReference>
<dbReference type="AlphaFoldDB" id="A0A0N1IMN8"/>
<dbReference type="InterPro" id="IPR040051">
    <property type="entry name" value="SECISBP2"/>
</dbReference>
<dbReference type="OrthoDB" id="263617at2759"/>
<accession>A0A0N1IMN8</accession>
<dbReference type="Proteomes" id="UP000038009">
    <property type="component" value="Unassembled WGS sequence"/>
</dbReference>
<gene>
    <name evidence="3" type="ORF">ABL78_0526</name>
</gene>
<organism evidence="3 4">
    <name type="scientific">Leptomonas seymouri</name>
    <dbReference type="NCBI Taxonomy" id="5684"/>
    <lineage>
        <taxon>Eukaryota</taxon>
        <taxon>Discoba</taxon>
        <taxon>Euglenozoa</taxon>
        <taxon>Kinetoplastea</taxon>
        <taxon>Metakinetoplastina</taxon>
        <taxon>Trypanosomatida</taxon>
        <taxon>Trypanosomatidae</taxon>
        <taxon>Leishmaniinae</taxon>
        <taxon>Leptomonas</taxon>
    </lineage>
</organism>
<reference evidence="3 4" key="1">
    <citation type="journal article" date="2015" name="PLoS Pathog.">
        <title>Leptomonas seymouri: Adaptations to the Dixenous Life Cycle Analyzed by Genome Sequencing, Transcriptome Profiling and Co-infection with Leishmania donovani.</title>
        <authorList>
            <person name="Kraeva N."/>
            <person name="Butenko A."/>
            <person name="Hlavacova J."/>
            <person name="Kostygov A."/>
            <person name="Myskova J."/>
            <person name="Grybchuk D."/>
            <person name="Lestinova T."/>
            <person name="Votypka J."/>
            <person name="Volf P."/>
            <person name="Opperdoes F."/>
            <person name="Flegontov P."/>
            <person name="Lukes J."/>
            <person name="Yurchenko V."/>
        </authorList>
    </citation>
    <scope>NUCLEOTIDE SEQUENCE [LARGE SCALE GENOMIC DNA]</scope>
    <source>
        <strain evidence="3 4">ATCC 30220</strain>
    </source>
</reference>
<comment type="caution">
    <text evidence="3">The sequence shown here is derived from an EMBL/GenBank/DDBJ whole genome shotgun (WGS) entry which is preliminary data.</text>
</comment>
<dbReference type="VEuPathDB" id="TriTrypDB:Lsey_0007_0130"/>
<keyword evidence="4" id="KW-1185">Reference proteome</keyword>
<feature type="region of interest" description="Disordered" evidence="1">
    <location>
        <begin position="140"/>
        <end position="187"/>
    </location>
</feature>
<feature type="region of interest" description="Disordered" evidence="1">
    <location>
        <begin position="44"/>
        <end position="66"/>
    </location>
</feature>
<dbReference type="InterPro" id="IPR004038">
    <property type="entry name" value="Ribosomal_eL8/eL30/eS12/Gad45"/>
</dbReference>
<dbReference type="InterPro" id="IPR029064">
    <property type="entry name" value="Ribosomal_eL30-like_sf"/>
</dbReference>
<name>A0A0N1IMN8_LEPSE</name>
<evidence type="ECO:0000313" key="4">
    <source>
        <dbReference type="Proteomes" id="UP000038009"/>
    </source>
</evidence>
<dbReference type="PANTHER" id="PTHR13284:SF4">
    <property type="entry name" value="C2H2-TYPE DOMAIN-CONTAINING PROTEIN"/>
    <property type="match status" value="1"/>
</dbReference>
<dbReference type="PANTHER" id="PTHR13284">
    <property type="entry name" value="GH01354P"/>
    <property type="match status" value="1"/>
</dbReference>
<proteinExistence type="predicted"/>
<evidence type="ECO:0000259" key="2">
    <source>
        <dbReference type="Pfam" id="PF01248"/>
    </source>
</evidence>
<feature type="domain" description="Ribosomal protein eL8/eL30/eS12/Gadd45" evidence="2">
    <location>
        <begin position="232"/>
        <end position="275"/>
    </location>
</feature>
<dbReference type="Gene3D" id="3.30.1330.30">
    <property type="match status" value="1"/>
</dbReference>
<dbReference type="GO" id="GO:0043021">
    <property type="term" value="F:ribonucleoprotein complex binding"/>
    <property type="evidence" value="ECO:0007669"/>
    <property type="project" value="TreeGrafter"/>
</dbReference>
<protein>
    <recommendedName>
        <fullName evidence="2">Ribosomal protein eL8/eL30/eS12/Gadd45 domain-containing protein</fullName>
    </recommendedName>
</protein>